<sequence>MKQLFFIILLAFARQIAAQQDPYLKIKEKEEAFTKLSVNEIRPTGWMTDQLRKDLDGFVGHLDSIVPALIIEDDIYGKDRRTREDKPKNLGNAWMNIALLWWNSETQSNWWDGYLRTAFLLNDKQHIEKIKEYVSRILATQDEDGYLGIYAPDIRYNFDRQNGENGELWSKATLYRGLLAYYGFTKDEKVLTAVKRAVQNVMNNYAINASEPFNLESPEDGITHGLCFTDVLDQLYQLTHDVKYREYALFLYKDYSIHMERNGDIRYQNIMNPEYRLFGHAVHTHEHLRPLLVACYASGNPQLQEALQIYLNRLKEATTITGGPIGDEWILGRKADPTFIGYEYCTMQEMLDSYTQLIQKTGDIRYADEVEKCLFNAAMGARHPEKNAITYLKTDNSYFMNSTLNSLHNYISFKYSPAHQDVAVCCNPNAGRILPYYIHAMWLKDKDGFIASLLGGCEVNTHFGKHPVAIKEITEYPYSNRITFEVEVKKPVTFALKIRKPLWNKGFSLDTDYQEEGSYIVIHKKWSGKTSFTVEWKAEVEKHELNGETYFTDGALVLALPIEAVEIPKRIYYAHFQDFEYVPKHFTIYRYSGNEMPVKEGDIYHLTLYNPIRQKPEQKTLVPMGHTLLRQVTFGNK</sequence>
<dbReference type="Pfam" id="PF20736">
    <property type="entry name" value="Glyco_hydro127M"/>
    <property type="match status" value="1"/>
</dbReference>
<dbReference type="Pfam" id="PF07944">
    <property type="entry name" value="Beta-AFase-like_GH127_cat"/>
    <property type="match status" value="1"/>
</dbReference>
<evidence type="ECO:0000259" key="1">
    <source>
        <dbReference type="Pfam" id="PF07944"/>
    </source>
</evidence>
<reference evidence="3 4" key="1">
    <citation type="submission" date="2019-03" db="EMBL/GenBank/DDBJ databases">
        <title>Single cell metagenomics reveals metabolic interactions within the superorganism composed of flagellate Streblomastix strix and complex community of Bacteroidetes bacteria on its surface.</title>
        <authorList>
            <person name="Treitli S.C."/>
            <person name="Kolisko M."/>
            <person name="Husnik F."/>
            <person name="Keeling P."/>
            <person name="Hampl V."/>
        </authorList>
    </citation>
    <scope>NUCLEOTIDE SEQUENCE [LARGE SCALE GENOMIC DNA]</scope>
    <source>
        <strain evidence="3">St1</strain>
    </source>
</reference>
<dbReference type="InterPro" id="IPR049174">
    <property type="entry name" value="Beta-AFase-like"/>
</dbReference>
<dbReference type="PANTHER" id="PTHR43465:SF2">
    <property type="entry name" value="DUF1680 DOMAIN PROTEIN (AFU_ORTHOLOGUE AFUA_1G08910)"/>
    <property type="match status" value="1"/>
</dbReference>
<evidence type="ECO:0000313" key="3">
    <source>
        <dbReference type="EMBL" id="KAA6300456.1"/>
    </source>
</evidence>
<dbReference type="SUPFAM" id="SSF48208">
    <property type="entry name" value="Six-hairpin glycosidases"/>
    <property type="match status" value="1"/>
</dbReference>
<evidence type="ECO:0008006" key="5">
    <source>
        <dbReference type="Google" id="ProtNLM"/>
    </source>
</evidence>
<dbReference type="PANTHER" id="PTHR43465">
    <property type="entry name" value="DUF1680 DOMAIN PROTEIN (AFU_ORTHOLOGUE AFUA_1G08910)"/>
    <property type="match status" value="1"/>
</dbReference>
<name>A0A5M8NU78_9BACT</name>
<dbReference type="AlphaFoldDB" id="A0A5M8NU78"/>
<organism evidence="3 4">
    <name type="scientific">Candidatus Ordinivivax streblomastigis</name>
    <dbReference type="NCBI Taxonomy" id="2540710"/>
    <lineage>
        <taxon>Bacteria</taxon>
        <taxon>Pseudomonadati</taxon>
        <taxon>Bacteroidota</taxon>
        <taxon>Bacteroidia</taxon>
        <taxon>Bacteroidales</taxon>
        <taxon>Candidatus Ordinivivax</taxon>
    </lineage>
</organism>
<dbReference type="InterPro" id="IPR049046">
    <property type="entry name" value="Beta-AFase-like_GH127_middle"/>
</dbReference>
<evidence type="ECO:0000259" key="2">
    <source>
        <dbReference type="Pfam" id="PF20736"/>
    </source>
</evidence>
<comment type="caution">
    <text evidence="3">The sequence shown here is derived from an EMBL/GenBank/DDBJ whole genome shotgun (WGS) entry which is preliminary data.</text>
</comment>
<evidence type="ECO:0000313" key="4">
    <source>
        <dbReference type="Proteomes" id="UP000324575"/>
    </source>
</evidence>
<accession>A0A5M8NU78</accession>
<feature type="domain" description="Non-reducing end beta-L-arabinofuranosidase-like GH127 catalytic" evidence="1">
    <location>
        <begin position="110"/>
        <end position="436"/>
    </location>
</feature>
<dbReference type="EMBL" id="SNRX01000079">
    <property type="protein sequence ID" value="KAA6300456.1"/>
    <property type="molecule type" value="Genomic_DNA"/>
</dbReference>
<proteinExistence type="predicted"/>
<gene>
    <name evidence="3" type="ORF">EZS26_003397</name>
</gene>
<dbReference type="InterPro" id="IPR012878">
    <property type="entry name" value="Beta-AFase-like_GH127_cat"/>
</dbReference>
<protein>
    <recommendedName>
        <fullName evidence="5">Glycoside hydrolase family 127 protein</fullName>
    </recommendedName>
</protein>
<feature type="domain" description="Non-reducing end beta-L-arabinofuranosidase-like GH127 middle" evidence="2">
    <location>
        <begin position="454"/>
        <end position="535"/>
    </location>
</feature>
<dbReference type="GO" id="GO:0005975">
    <property type="term" value="P:carbohydrate metabolic process"/>
    <property type="evidence" value="ECO:0007669"/>
    <property type="project" value="InterPro"/>
</dbReference>
<dbReference type="Proteomes" id="UP000324575">
    <property type="component" value="Unassembled WGS sequence"/>
</dbReference>
<dbReference type="InterPro" id="IPR008928">
    <property type="entry name" value="6-hairpin_glycosidase_sf"/>
</dbReference>